<dbReference type="Pfam" id="PF00919">
    <property type="entry name" value="UPF0004"/>
    <property type="match status" value="1"/>
</dbReference>
<dbReference type="GO" id="GO:0035598">
    <property type="term" value="F:tRNA (N(6)-L-threonylcarbamoyladenosine(37)-C(2))-methylthiotransferase activity"/>
    <property type="evidence" value="ECO:0007669"/>
    <property type="project" value="UniProtKB-UniRule"/>
</dbReference>
<evidence type="ECO:0000256" key="2">
    <source>
        <dbReference type="ARBA" id="ARBA00008616"/>
    </source>
</evidence>
<evidence type="ECO:0000256" key="5">
    <source>
        <dbReference type="ARBA" id="ARBA00022691"/>
    </source>
</evidence>
<evidence type="ECO:0000256" key="3">
    <source>
        <dbReference type="ARBA" id="ARBA00022485"/>
    </source>
</evidence>
<dbReference type="PROSITE" id="PS51918">
    <property type="entry name" value="RADICAL_SAM"/>
    <property type="match status" value="1"/>
</dbReference>
<protein>
    <recommendedName>
        <fullName evidence="11">tRNA-t(6)A37 methylthiotransferase</fullName>
        <ecNumber evidence="11">2.8.4.5</ecNumber>
    </recommendedName>
</protein>
<evidence type="ECO:0000256" key="1">
    <source>
        <dbReference type="ARBA" id="ARBA00002399"/>
    </source>
</evidence>
<dbReference type="Gene3D" id="3.40.50.12160">
    <property type="entry name" value="Methylthiotransferase, N-terminal domain"/>
    <property type="match status" value="1"/>
</dbReference>
<dbReference type="GO" id="GO:0051539">
    <property type="term" value="F:4 iron, 4 sulfur cluster binding"/>
    <property type="evidence" value="ECO:0007669"/>
    <property type="project" value="UniProtKB-UniRule"/>
</dbReference>
<evidence type="ECO:0000256" key="7">
    <source>
        <dbReference type="ARBA" id="ARBA00022723"/>
    </source>
</evidence>
<dbReference type="EMBL" id="CP000559">
    <property type="protein sequence ID" value="ABN06754.1"/>
    <property type="molecule type" value="Genomic_DNA"/>
</dbReference>
<dbReference type="InterPro" id="IPR006638">
    <property type="entry name" value="Elp3/MiaA/NifB-like_rSAM"/>
</dbReference>
<feature type="domain" description="TRAM" evidence="12">
    <location>
        <begin position="355"/>
        <end position="415"/>
    </location>
</feature>
<dbReference type="InterPro" id="IPR006466">
    <property type="entry name" value="MiaB-like_arc_euk"/>
</dbReference>
<accession>A2SQZ8</accession>
<proteinExistence type="inferred from homology"/>
<keyword evidence="7 11" id="KW-0479">Metal-binding</keyword>
<keyword evidence="9 11" id="KW-0411">Iron-sulfur</keyword>
<dbReference type="PROSITE" id="PS51449">
    <property type="entry name" value="MTTASE_N"/>
    <property type="match status" value="1"/>
</dbReference>
<dbReference type="InterPro" id="IPR005839">
    <property type="entry name" value="Methylthiotransferase"/>
</dbReference>
<keyword evidence="15" id="KW-0560">Oxidoreductase</keyword>
<evidence type="ECO:0000313" key="16">
    <source>
        <dbReference type="Proteomes" id="UP000000365"/>
    </source>
</evidence>
<dbReference type="InterPro" id="IPR007197">
    <property type="entry name" value="rSAM"/>
</dbReference>
<dbReference type="InterPro" id="IPR038135">
    <property type="entry name" value="Methylthiotransferase_N_sf"/>
</dbReference>
<organism evidence="15 16">
    <name type="scientific">Methanocorpusculum labreanum (strain ATCC 43576 / DSM 4855 / Z)</name>
    <dbReference type="NCBI Taxonomy" id="410358"/>
    <lineage>
        <taxon>Archaea</taxon>
        <taxon>Methanobacteriati</taxon>
        <taxon>Methanobacteriota</taxon>
        <taxon>Stenosarchaea group</taxon>
        <taxon>Methanomicrobia</taxon>
        <taxon>Methanomicrobiales</taxon>
        <taxon>Methanocorpusculaceae</taxon>
        <taxon>Methanocorpusculum</taxon>
    </lineage>
</organism>
<dbReference type="PROSITE" id="PS01278">
    <property type="entry name" value="MTTASE_RADICAL"/>
    <property type="match status" value="1"/>
</dbReference>
<evidence type="ECO:0000259" key="13">
    <source>
        <dbReference type="PROSITE" id="PS51449"/>
    </source>
</evidence>
<dbReference type="EC" id="2.8.4.5" evidence="11"/>
<dbReference type="PANTHER" id="PTHR11918:SF45">
    <property type="entry name" value="THREONYLCARBAMOYLADENOSINE TRNA METHYLTHIOTRANSFERASE"/>
    <property type="match status" value="1"/>
</dbReference>
<evidence type="ECO:0000256" key="4">
    <source>
        <dbReference type="ARBA" id="ARBA00022679"/>
    </source>
</evidence>
<dbReference type="GeneID" id="4794872"/>
<dbReference type="SFLD" id="SFLDS00029">
    <property type="entry name" value="Radical_SAM"/>
    <property type="match status" value="1"/>
</dbReference>
<evidence type="ECO:0000259" key="12">
    <source>
        <dbReference type="PROSITE" id="PS50926"/>
    </source>
</evidence>
<evidence type="ECO:0000256" key="8">
    <source>
        <dbReference type="ARBA" id="ARBA00023004"/>
    </source>
</evidence>
<evidence type="ECO:0000256" key="6">
    <source>
        <dbReference type="ARBA" id="ARBA00022694"/>
    </source>
</evidence>
<dbReference type="GO" id="GO:0046872">
    <property type="term" value="F:metal ion binding"/>
    <property type="evidence" value="ECO:0007669"/>
    <property type="project" value="UniProtKB-UniRule"/>
</dbReference>
<dbReference type="Pfam" id="PF04055">
    <property type="entry name" value="Radical_SAM"/>
    <property type="match status" value="1"/>
</dbReference>
<evidence type="ECO:0000259" key="14">
    <source>
        <dbReference type="PROSITE" id="PS51918"/>
    </source>
</evidence>
<keyword evidence="5 11" id="KW-0949">S-adenosyl-L-methionine</keyword>
<dbReference type="CDD" id="cd01335">
    <property type="entry name" value="Radical_SAM"/>
    <property type="match status" value="1"/>
</dbReference>
<dbReference type="eggNOG" id="arCOG01358">
    <property type="taxonomic scope" value="Archaea"/>
</dbReference>
<comment type="similarity">
    <text evidence="2 11">Belongs to the methylthiotransferase family. CDKAL1 subfamily.</text>
</comment>
<comment type="cofactor">
    <cofactor evidence="11">
        <name>[4Fe-4S] cluster</name>
        <dbReference type="ChEBI" id="CHEBI:49883"/>
    </cofactor>
    <text evidence="11">Binds 1 or 2 [4Fe-4S] cluster. One cluster is coordinated with 3 cysteines and an exchangeable S-adenosyl-L-methionine.</text>
</comment>
<keyword evidence="8 11" id="KW-0408">Iron</keyword>
<dbReference type="HOGENOM" id="CLU_018697_4_2_2"/>
<dbReference type="InterPro" id="IPR002792">
    <property type="entry name" value="TRAM_dom"/>
</dbReference>
<dbReference type="SMART" id="SM00729">
    <property type="entry name" value="Elp3"/>
    <property type="match status" value="1"/>
</dbReference>
<keyword evidence="6 11" id="KW-0819">tRNA processing</keyword>
<keyword evidence="4 11" id="KW-0808">Transferase</keyword>
<name>A2SQZ8_METLZ</name>
<dbReference type="PANTHER" id="PTHR11918">
    <property type="entry name" value="RADICAL SAM PROTEINS"/>
    <property type="match status" value="1"/>
</dbReference>
<dbReference type="KEGG" id="mla:Mlab_0580"/>
<feature type="domain" description="MTTase N-terminal" evidence="13">
    <location>
        <begin position="15"/>
        <end position="126"/>
    </location>
</feature>
<reference evidence="15 16" key="1">
    <citation type="journal article" date="2009" name="Stand. Genomic Sci.">
        <title>Complete genome sequence of Methanocorpusculum labreanum type strain Z.</title>
        <authorList>
            <person name="Anderson I.J."/>
            <person name="Sieprawska-Lupa M."/>
            <person name="Goltsman E."/>
            <person name="Lapidus A."/>
            <person name="Copeland A."/>
            <person name="Glavina Del Rio T."/>
            <person name="Tice H."/>
            <person name="Dalin E."/>
            <person name="Barry K."/>
            <person name="Pitluck S."/>
            <person name="Hauser L."/>
            <person name="Land M."/>
            <person name="Lucas S."/>
            <person name="Richardson P."/>
            <person name="Whitman W.B."/>
            <person name="Kyrpides N.C."/>
        </authorList>
    </citation>
    <scope>NUCLEOTIDE SEQUENCE [LARGE SCALE GENOMIC DNA]</scope>
    <source>
        <strain evidence="16">ATCC 43576 / DSM 4855 / Z</strain>
    </source>
</reference>
<dbReference type="GO" id="GO:0016491">
    <property type="term" value="F:oxidoreductase activity"/>
    <property type="evidence" value="ECO:0007669"/>
    <property type="project" value="UniProtKB-KW"/>
</dbReference>
<evidence type="ECO:0000256" key="10">
    <source>
        <dbReference type="ARBA" id="ARBA00051661"/>
    </source>
</evidence>
<dbReference type="SUPFAM" id="SSF102114">
    <property type="entry name" value="Radical SAM enzymes"/>
    <property type="match status" value="1"/>
</dbReference>
<dbReference type="NCBIfam" id="TIGR00089">
    <property type="entry name" value="MiaB/RimO family radical SAM methylthiotransferase"/>
    <property type="match status" value="1"/>
</dbReference>
<dbReference type="NCBIfam" id="TIGR01578">
    <property type="entry name" value="MiaB-like-B"/>
    <property type="match status" value="1"/>
</dbReference>
<dbReference type="AlphaFoldDB" id="A2SQZ8"/>
<keyword evidence="3 11" id="KW-0004">4Fe-4S</keyword>
<dbReference type="Gene3D" id="3.80.30.20">
    <property type="entry name" value="tm_1862 like domain"/>
    <property type="match status" value="1"/>
</dbReference>
<dbReference type="InterPro" id="IPR013848">
    <property type="entry name" value="Methylthiotransferase_N"/>
</dbReference>
<dbReference type="RefSeq" id="WP_011832955.1">
    <property type="nucleotide sequence ID" value="NC_008942.1"/>
</dbReference>
<evidence type="ECO:0000256" key="9">
    <source>
        <dbReference type="ARBA" id="ARBA00023014"/>
    </source>
</evidence>
<dbReference type="STRING" id="410358.Mlab_0580"/>
<comment type="function">
    <text evidence="1 11">Catalyzes the methylthiolation of N6-threonylcarbamoyladenosine (t(6)A), leading to the formation of 2-methylthio-N6-threonylcarbamoyladenosine (ms(2)t(6)A) at position 37 in tRNAs that read codons beginning with adenine.</text>
</comment>
<dbReference type="InterPro" id="IPR058240">
    <property type="entry name" value="rSAM_sf"/>
</dbReference>
<gene>
    <name evidence="15" type="ordered locus">Mlab_0580</name>
</gene>
<dbReference type="SFLD" id="SFLDG01082">
    <property type="entry name" value="B12-binding_domain_containing"/>
    <property type="match status" value="1"/>
</dbReference>
<comment type="catalytic activity">
    <reaction evidence="10 11">
        <text>N(6)-L-threonylcarbamoyladenosine(37) in tRNA + (sulfur carrier)-SH + AH2 + 2 S-adenosyl-L-methionine = 2-methylsulfanyl-N(6)-L-threonylcarbamoyladenosine(37) in tRNA + (sulfur carrier)-H + 5'-deoxyadenosine + L-methionine + A + S-adenosyl-L-homocysteine + 2 H(+)</text>
        <dbReference type="Rhea" id="RHEA:37075"/>
        <dbReference type="Rhea" id="RHEA-COMP:10163"/>
        <dbReference type="Rhea" id="RHEA-COMP:11092"/>
        <dbReference type="Rhea" id="RHEA-COMP:14737"/>
        <dbReference type="Rhea" id="RHEA-COMP:14739"/>
        <dbReference type="ChEBI" id="CHEBI:13193"/>
        <dbReference type="ChEBI" id="CHEBI:15378"/>
        <dbReference type="ChEBI" id="CHEBI:17319"/>
        <dbReference type="ChEBI" id="CHEBI:17499"/>
        <dbReference type="ChEBI" id="CHEBI:29917"/>
        <dbReference type="ChEBI" id="CHEBI:57844"/>
        <dbReference type="ChEBI" id="CHEBI:57856"/>
        <dbReference type="ChEBI" id="CHEBI:59789"/>
        <dbReference type="ChEBI" id="CHEBI:64428"/>
        <dbReference type="ChEBI" id="CHEBI:74418"/>
        <dbReference type="ChEBI" id="CHEBI:74420"/>
        <dbReference type="EC" id="2.8.4.5"/>
    </reaction>
</comment>
<feature type="domain" description="Radical SAM core" evidence="14">
    <location>
        <begin position="121"/>
        <end position="353"/>
    </location>
</feature>
<dbReference type="InterPro" id="IPR020612">
    <property type="entry name" value="Methylthiotransferase_CS"/>
</dbReference>
<dbReference type="InterPro" id="IPR023404">
    <property type="entry name" value="rSAM_horseshoe"/>
</dbReference>
<dbReference type="PROSITE" id="PS50926">
    <property type="entry name" value="TRAM"/>
    <property type="match status" value="1"/>
</dbReference>
<sequence length="416" mass="46141">MDAETAESLKLLKNISLYTETYGCTYNAGDTEKLMEIARNQGCVPASSAEEADAILINTCVVIDKTEQHMYERLDLYAGKLLFVTGCLPPVAADVLRTRYPKIHIIDPALIHSCYMEVGTAHVGTNAVLQIARGCNGHCTYCITRLARGKLVSFSAEDIVRQAKSIVEAGATEIQLTAQDTSSWGLDRNDGLRLPDLLRQLCAIPGNFMIRIGMANPDTLLPILDDFLDALKDPKIFLFLHIPVQSGSDSVLRLMGRRYTSAQYEEICQRARKAFPEIRISTDYIAGFSGETDEDAAKSAEQIRRTRPGKVNITRFSVRPNTPAAKMKKIPEPIKKQRSRELTDAANEVYDANNEALIGHIMTAVVTEVVKAGSVTARDRTYQNIVIMENLEIGTEITVKITGHRRHYLIGERIVP</sequence>
<evidence type="ECO:0000313" key="15">
    <source>
        <dbReference type="EMBL" id="ABN06754.1"/>
    </source>
</evidence>
<dbReference type="FunFam" id="3.80.30.20:FF:000002">
    <property type="entry name" value="threonylcarbamoyladenosine tRNA methylthiotransferase isoform X2"/>
    <property type="match status" value="1"/>
</dbReference>
<evidence type="ECO:0000256" key="11">
    <source>
        <dbReference type="RuleBase" id="RU368081"/>
    </source>
</evidence>
<dbReference type="Proteomes" id="UP000000365">
    <property type="component" value="Chromosome"/>
</dbReference>
<keyword evidence="16" id="KW-1185">Reference proteome</keyword>